<keyword evidence="3" id="KW-1185">Reference proteome</keyword>
<keyword evidence="1" id="KW-1133">Transmembrane helix</keyword>
<dbReference type="EMBL" id="JAAMPI010001311">
    <property type="protein sequence ID" value="KAF4625719.1"/>
    <property type="molecule type" value="Genomic_DNA"/>
</dbReference>
<keyword evidence="1" id="KW-0472">Membrane</keyword>
<protein>
    <submittedName>
        <fullName evidence="2">Uncharacterized protein</fullName>
    </submittedName>
</protein>
<evidence type="ECO:0000313" key="3">
    <source>
        <dbReference type="Proteomes" id="UP000566819"/>
    </source>
</evidence>
<feature type="transmembrane region" description="Helical" evidence="1">
    <location>
        <begin position="33"/>
        <end position="60"/>
    </location>
</feature>
<evidence type="ECO:0000256" key="1">
    <source>
        <dbReference type="SAM" id="Phobius"/>
    </source>
</evidence>
<comment type="caution">
    <text evidence="2">The sequence shown here is derived from an EMBL/GenBank/DDBJ whole genome shotgun (WGS) entry which is preliminary data.</text>
</comment>
<dbReference type="AlphaFoldDB" id="A0A8H4RBI2"/>
<name>A0A8H4RBI2_9HELO</name>
<accession>A0A8H4RBI2</accession>
<evidence type="ECO:0000313" key="2">
    <source>
        <dbReference type="EMBL" id="KAF4625719.1"/>
    </source>
</evidence>
<sequence>MPPNNPNLAFSPSHLSARMVPVPPSTYVSAGKLATTTIIIIVIVILLVTITLIAFCCCCCKRQRTRYRAKRIAKAAEREAGNRRLKPRIHGGNARFYAPGLRVERERSMESLEMGSLRSGKGGIVKAKEAIFAFPLSFEAAINMITSRYKAYLIAF</sequence>
<dbReference type="OrthoDB" id="3552531at2759"/>
<reference evidence="2 3" key="1">
    <citation type="submission" date="2020-03" db="EMBL/GenBank/DDBJ databases">
        <title>Draft Genome Sequence of Cudoniella acicularis.</title>
        <authorList>
            <person name="Buettner E."/>
            <person name="Kellner H."/>
        </authorList>
    </citation>
    <scope>NUCLEOTIDE SEQUENCE [LARGE SCALE GENOMIC DNA]</scope>
    <source>
        <strain evidence="2 3">DSM 108380</strain>
    </source>
</reference>
<keyword evidence="1" id="KW-0812">Transmembrane</keyword>
<proteinExistence type="predicted"/>
<dbReference type="Proteomes" id="UP000566819">
    <property type="component" value="Unassembled WGS sequence"/>
</dbReference>
<gene>
    <name evidence="2" type="ORF">G7Y89_g12450</name>
</gene>
<organism evidence="2 3">
    <name type="scientific">Cudoniella acicularis</name>
    <dbReference type="NCBI Taxonomy" id="354080"/>
    <lineage>
        <taxon>Eukaryota</taxon>
        <taxon>Fungi</taxon>
        <taxon>Dikarya</taxon>
        <taxon>Ascomycota</taxon>
        <taxon>Pezizomycotina</taxon>
        <taxon>Leotiomycetes</taxon>
        <taxon>Helotiales</taxon>
        <taxon>Tricladiaceae</taxon>
        <taxon>Cudoniella</taxon>
    </lineage>
</organism>